<gene>
    <name evidence="1" type="ORF">M9Y10_037377</name>
</gene>
<name>A0ABR2GT93_9EUKA</name>
<accession>A0ABR2GT93</accession>
<dbReference type="Proteomes" id="UP001470230">
    <property type="component" value="Unassembled WGS sequence"/>
</dbReference>
<sequence>MNTHTKKRLNSGGVQLNSGGLILNLGFSVEKVSDIFLGLLGFQKEPSNEDLLQFDKSLFEFIKSAPYYPASLPSNNSNLTILMRYNSQKEEKNNYRLTTAKRIKWTDNDNRLFDKYIYNGKENQLYEIYKCYSTNSITSRIRVRKDIIYSRPLEYYEISLVDNYILKGLSLDTLVGFFRLRTKKSLQQPIEERRRYLQMKGLIKK</sequence>
<proteinExistence type="predicted"/>
<evidence type="ECO:0000313" key="2">
    <source>
        <dbReference type="Proteomes" id="UP001470230"/>
    </source>
</evidence>
<reference evidence="1 2" key="1">
    <citation type="submission" date="2024-04" db="EMBL/GenBank/DDBJ databases">
        <title>Tritrichomonas musculus Genome.</title>
        <authorList>
            <person name="Alves-Ferreira E."/>
            <person name="Grigg M."/>
            <person name="Lorenzi H."/>
            <person name="Galac M."/>
        </authorList>
    </citation>
    <scope>NUCLEOTIDE SEQUENCE [LARGE SCALE GENOMIC DNA]</scope>
    <source>
        <strain evidence="1 2">EAF2021</strain>
    </source>
</reference>
<organism evidence="1 2">
    <name type="scientific">Tritrichomonas musculus</name>
    <dbReference type="NCBI Taxonomy" id="1915356"/>
    <lineage>
        <taxon>Eukaryota</taxon>
        <taxon>Metamonada</taxon>
        <taxon>Parabasalia</taxon>
        <taxon>Tritrichomonadida</taxon>
        <taxon>Tritrichomonadidae</taxon>
        <taxon>Tritrichomonas</taxon>
    </lineage>
</organism>
<protein>
    <submittedName>
        <fullName evidence="1">Uncharacterized protein</fullName>
    </submittedName>
</protein>
<evidence type="ECO:0000313" key="1">
    <source>
        <dbReference type="EMBL" id="KAK8836853.1"/>
    </source>
</evidence>
<dbReference type="EMBL" id="JAPFFF010000063">
    <property type="protein sequence ID" value="KAK8836853.1"/>
    <property type="molecule type" value="Genomic_DNA"/>
</dbReference>
<keyword evidence="2" id="KW-1185">Reference proteome</keyword>
<comment type="caution">
    <text evidence="1">The sequence shown here is derived from an EMBL/GenBank/DDBJ whole genome shotgun (WGS) entry which is preliminary data.</text>
</comment>